<protein>
    <submittedName>
        <fullName evidence="2">Uncharacterized protein</fullName>
    </submittedName>
</protein>
<organism evidence="2 3">
    <name type="scientific">Colocasia esculenta</name>
    <name type="common">Wild taro</name>
    <name type="synonym">Arum esculentum</name>
    <dbReference type="NCBI Taxonomy" id="4460"/>
    <lineage>
        <taxon>Eukaryota</taxon>
        <taxon>Viridiplantae</taxon>
        <taxon>Streptophyta</taxon>
        <taxon>Embryophyta</taxon>
        <taxon>Tracheophyta</taxon>
        <taxon>Spermatophyta</taxon>
        <taxon>Magnoliopsida</taxon>
        <taxon>Liliopsida</taxon>
        <taxon>Araceae</taxon>
        <taxon>Aroideae</taxon>
        <taxon>Colocasieae</taxon>
        <taxon>Colocasia</taxon>
    </lineage>
</organism>
<accession>A0A843X5N4</accession>
<dbReference type="EMBL" id="NMUH01006199">
    <property type="protein sequence ID" value="MQM14711.1"/>
    <property type="molecule type" value="Genomic_DNA"/>
</dbReference>
<proteinExistence type="predicted"/>
<comment type="caution">
    <text evidence="2">The sequence shown here is derived from an EMBL/GenBank/DDBJ whole genome shotgun (WGS) entry which is preliminary data.</text>
</comment>
<sequence length="164" mass="16725">MAASLCFLLLLPSLTIAQSSSGGPCQTLDDCDGQLIRIAGKGDDDPDAGSHICSGGGGGDDGGGSGSDCQQSGTLTCGSNTYTFCPPVITSTAILTNNDLSQGGGGGGAPSDCDEEYWIFLSRLFPVIVGGETPQVRLLSYSMKPQTPSEESFCRPNHGLRGQG</sequence>
<evidence type="ECO:0000313" key="2">
    <source>
        <dbReference type="EMBL" id="MQM14711.1"/>
    </source>
</evidence>
<keyword evidence="3" id="KW-1185">Reference proteome</keyword>
<dbReference type="Proteomes" id="UP000652761">
    <property type="component" value="Unassembled WGS sequence"/>
</dbReference>
<evidence type="ECO:0000313" key="3">
    <source>
        <dbReference type="Proteomes" id="UP000652761"/>
    </source>
</evidence>
<feature type="signal peptide" evidence="1">
    <location>
        <begin position="1"/>
        <end position="17"/>
    </location>
</feature>
<name>A0A843X5N4_COLES</name>
<reference evidence="2" key="1">
    <citation type="submission" date="2017-07" db="EMBL/GenBank/DDBJ databases">
        <title>Taro Niue Genome Assembly and Annotation.</title>
        <authorList>
            <person name="Atibalentja N."/>
            <person name="Keating K."/>
            <person name="Fields C.J."/>
        </authorList>
    </citation>
    <scope>NUCLEOTIDE SEQUENCE</scope>
    <source>
        <strain evidence="2">Niue_2</strain>
        <tissue evidence="2">Leaf</tissue>
    </source>
</reference>
<feature type="chain" id="PRO_5032624091" evidence="1">
    <location>
        <begin position="18"/>
        <end position="164"/>
    </location>
</feature>
<gene>
    <name evidence="2" type="ORF">Taro_047647</name>
</gene>
<dbReference type="AlphaFoldDB" id="A0A843X5N4"/>
<keyword evidence="1" id="KW-0732">Signal</keyword>
<evidence type="ECO:0000256" key="1">
    <source>
        <dbReference type="SAM" id="SignalP"/>
    </source>
</evidence>